<comment type="caution">
    <text evidence="2">The sequence shown here is derived from an EMBL/GenBank/DDBJ whole genome shotgun (WGS) entry which is preliminary data.</text>
</comment>
<sequence>MVFTVFQAAFIMRGSFHKETTMPQLHLFYLGGSAGQSNIEVHDVQFAVCDTWQEAIPVLKAAWFGDADKIHIDGWQIINWADGYGIQVAPKAATSVSGSLKLYFVNVGGYCPEALPEAHEFGLFVAETAAEAKQKALAALLPHHHAQHKDNLKDVDNVLLLNERLPDWHITLTPNPQGKPAPIGFQGYQPI</sequence>
<reference evidence="2" key="1">
    <citation type="submission" date="2009-04" db="EMBL/GenBank/DDBJ databases">
        <authorList>
            <person name="Weinstock G."/>
            <person name="Sodergren E."/>
            <person name="Clifton S."/>
            <person name="Fulton L."/>
            <person name="Fulton B."/>
            <person name="Courtney L."/>
            <person name="Fronick C."/>
            <person name="Harrison M."/>
            <person name="Strong C."/>
            <person name="Farmer C."/>
            <person name="Delahaunty K."/>
            <person name="Markovic C."/>
            <person name="Hall O."/>
            <person name="Minx P."/>
            <person name="Tomlinson C."/>
            <person name="Mitreva M."/>
            <person name="Nelson J."/>
            <person name="Hou S."/>
            <person name="Wollam A."/>
            <person name="Pepin K.H."/>
            <person name="Johnson M."/>
            <person name="Bhonagiri V."/>
            <person name="Nash W.E."/>
            <person name="Warren W."/>
            <person name="Chinwalla A."/>
            <person name="Mardis E.R."/>
            <person name="Wilson R.K."/>
        </authorList>
    </citation>
    <scope>NUCLEOTIDE SEQUENCE [LARGE SCALE GENOMIC DNA]</scope>
    <source>
        <strain evidence="2">ATCC 51147</strain>
    </source>
</reference>
<evidence type="ECO:0000313" key="3">
    <source>
        <dbReference type="Proteomes" id="UP000003009"/>
    </source>
</evidence>
<dbReference type="EMBL" id="ACJW02000008">
    <property type="protein sequence ID" value="EEP66750.1"/>
    <property type="molecule type" value="Genomic_DNA"/>
</dbReference>
<protein>
    <recommendedName>
        <fullName evidence="1">DUF1543 domain-containing protein</fullName>
    </recommendedName>
</protein>
<dbReference type="InterPro" id="IPR011440">
    <property type="entry name" value="DUF1543"/>
</dbReference>
<dbReference type="STRING" id="629741.GCWU000324_03154"/>
<accession>C4GN66</accession>
<proteinExistence type="predicted"/>
<dbReference type="Proteomes" id="UP000003009">
    <property type="component" value="Unassembled WGS sequence"/>
</dbReference>
<dbReference type="Gene3D" id="3.10.20.10">
    <property type="match status" value="2"/>
</dbReference>
<evidence type="ECO:0000259" key="1">
    <source>
        <dbReference type="Pfam" id="PF07566"/>
    </source>
</evidence>
<feature type="domain" description="DUF1543" evidence="1">
    <location>
        <begin position="37"/>
        <end position="87"/>
    </location>
</feature>
<gene>
    <name evidence="2" type="ORF">GCWU000324_03154</name>
</gene>
<feature type="domain" description="DUF1543" evidence="1">
    <location>
        <begin position="117"/>
        <end position="158"/>
    </location>
</feature>
<keyword evidence="3" id="KW-1185">Reference proteome</keyword>
<evidence type="ECO:0000313" key="2">
    <source>
        <dbReference type="EMBL" id="EEP66750.1"/>
    </source>
</evidence>
<dbReference type="AlphaFoldDB" id="C4GN66"/>
<dbReference type="HOGENOM" id="CLU_124939_0_0_4"/>
<organism evidence="2 3">
    <name type="scientific">Kingella oralis ATCC 51147</name>
    <dbReference type="NCBI Taxonomy" id="629741"/>
    <lineage>
        <taxon>Bacteria</taxon>
        <taxon>Pseudomonadati</taxon>
        <taxon>Pseudomonadota</taxon>
        <taxon>Betaproteobacteria</taxon>
        <taxon>Neisseriales</taxon>
        <taxon>Neisseriaceae</taxon>
        <taxon>Kingella</taxon>
    </lineage>
</organism>
<dbReference type="Pfam" id="PF07566">
    <property type="entry name" value="DUF1543"/>
    <property type="match status" value="2"/>
</dbReference>
<name>C4GN66_9NEIS</name>